<dbReference type="EMBL" id="GL883091">
    <property type="protein sequence ID" value="EGG12068.1"/>
    <property type="molecule type" value="Genomic_DNA"/>
</dbReference>
<dbReference type="SUPFAM" id="SSF53474">
    <property type="entry name" value="alpha/beta-Hydrolases"/>
    <property type="match status" value="1"/>
</dbReference>
<evidence type="ECO:0000313" key="2">
    <source>
        <dbReference type="EMBL" id="EGG12068.1"/>
    </source>
</evidence>
<dbReference type="AlphaFoldDB" id="F4R5L5"/>
<dbReference type="HOGENOM" id="CLU_029537_3_0_1"/>
<proteinExistence type="predicted"/>
<dbReference type="ESTHER" id="mellp-f4r5l5">
    <property type="family name" value="Canar_LipB"/>
</dbReference>
<dbReference type="eggNOG" id="ENOG502S0V3">
    <property type="taxonomic scope" value="Eukaryota"/>
</dbReference>
<dbReference type="Gene3D" id="3.40.50.1820">
    <property type="entry name" value="alpha/beta hydrolase"/>
    <property type="match status" value="1"/>
</dbReference>
<dbReference type="RefSeq" id="XP_007404443.1">
    <property type="nucleotide sequence ID" value="XM_007404381.1"/>
</dbReference>
<dbReference type="PANTHER" id="PTHR37574">
    <property type="entry name" value="LIPASE B"/>
    <property type="match status" value="1"/>
</dbReference>
<dbReference type="Proteomes" id="UP000001072">
    <property type="component" value="Unassembled WGS sequence"/>
</dbReference>
<dbReference type="GeneID" id="18935137"/>
<protein>
    <recommendedName>
        <fullName evidence="4">AB hydrolase-1 domain-containing protein</fullName>
    </recommendedName>
</protein>
<dbReference type="KEGG" id="mlr:MELLADRAFT_89283"/>
<dbReference type="InterPro" id="IPR053228">
    <property type="entry name" value="Stereospecific_Lipase"/>
</dbReference>
<organism evidence="3">
    <name type="scientific">Melampsora larici-populina (strain 98AG31 / pathotype 3-4-7)</name>
    <name type="common">Poplar leaf rust fungus</name>
    <dbReference type="NCBI Taxonomy" id="747676"/>
    <lineage>
        <taxon>Eukaryota</taxon>
        <taxon>Fungi</taxon>
        <taxon>Dikarya</taxon>
        <taxon>Basidiomycota</taxon>
        <taxon>Pucciniomycotina</taxon>
        <taxon>Pucciniomycetes</taxon>
        <taxon>Pucciniales</taxon>
        <taxon>Melampsoraceae</taxon>
        <taxon>Melampsora</taxon>
    </lineage>
</organism>
<dbReference type="VEuPathDB" id="FungiDB:MELLADRAFT_89283"/>
<evidence type="ECO:0000256" key="1">
    <source>
        <dbReference type="SAM" id="MobiDB-lite"/>
    </source>
</evidence>
<dbReference type="InterPro" id="IPR029058">
    <property type="entry name" value="AB_hydrolase_fold"/>
</dbReference>
<dbReference type="InParanoid" id="F4R5L5"/>
<dbReference type="PANTHER" id="PTHR37574:SF1">
    <property type="entry name" value="LIPASE B"/>
    <property type="match status" value="1"/>
</dbReference>
<accession>F4R5L5</accession>
<name>F4R5L5_MELLP</name>
<dbReference type="OrthoDB" id="4605274at2759"/>
<evidence type="ECO:0008006" key="4">
    <source>
        <dbReference type="Google" id="ProtNLM"/>
    </source>
</evidence>
<gene>
    <name evidence="2" type="ORF">MELLADRAFT_89283</name>
</gene>
<reference evidence="3" key="1">
    <citation type="journal article" date="2011" name="Proc. Natl. Acad. Sci. U.S.A.">
        <title>Obligate biotrophy features unraveled by the genomic analysis of rust fungi.</title>
        <authorList>
            <person name="Duplessis S."/>
            <person name="Cuomo C.A."/>
            <person name="Lin Y.-C."/>
            <person name="Aerts A."/>
            <person name="Tisserant E."/>
            <person name="Veneault-Fourrey C."/>
            <person name="Joly D.L."/>
            <person name="Hacquard S."/>
            <person name="Amselem J."/>
            <person name="Cantarel B.L."/>
            <person name="Chiu R."/>
            <person name="Coutinho P.M."/>
            <person name="Feau N."/>
            <person name="Field M."/>
            <person name="Frey P."/>
            <person name="Gelhaye E."/>
            <person name="Goldberg J."/>
            <person name="Grabherr M.G."/>
            <person name="Kodira C.D."/>
            <person name="Kohler A."/>
            <person name="Kuees U."/>
            <person name="Lindquist E.A."/>
            <person name="Lucas S.M."/>
            <person name="Mago R."/>
            <person name="Mauceli E."/>
            <person name="Morin E."/>
            <person name="Murat C."/>
            <person name="Pangilinan J.L."/>
            <person name="Park R."/>
            <person name="Pearson M."/>
            <person name="Quesneville H."/>
            <person name="Rouhier N."/>
            <person name="Sakthikumar S."/>
            <person name="Salamov A.A."/>
            <person name="Schmutz J."/>
            <person name="Selles B."/>
            <person name="Shapiro H."/>
            <person name="Tanguay P."/>
            <person name="Tuskan G.A."/>
            <person name="Henrissat B."/>
            <person name="Van de Peer Y."/>
            <person name="Rouze P."/>
            <person name="Ellis J.G."/>
            <person name="Dodds P.N."/>
            <person name="Schein J.E."/>
            <person name="Zhong S."/>
            <person name="Hamelin R.C."/>
            <person name="Grigoriev I.V."/>
            <person name="Szabo L.J."/>
            <person name="Martin F."/>
        </authorList>
    </citation>
    <scope>NUCLEOTIDE SEQUENCE [LARGE SCALE GENOMIC DNA]</scope>
    <source>
        <strain evidence="3">98AG31 / pathotype 3-4-7</strain>
    </source>
</reference>
<sequence>MAHGIINRNPFSRPKIRDFQPSTEPQDFTGSTNSTLNGTFIQPIIPTDAHFSVSEAQLSTALACVGGPRPTGKPGGVILLVHGTYSAPSIVWFESAYVKVLPNLTPTYDVCYVALPGFALDDIQISAEYVAYSIMTLAKQANSGKVMIVSHSQGGLGVQWALTFWPSTHNLVEFFVSLAGDFKGSTLAKLVCLIRCPIALSQQRSDSKFIAALNSQNDTFSGAVARVPTFSFFTTADDVVKPQSPGPKASSNLTGSYAIPIQSFCGKNYDLKHVGMTKDATIYNMVLDVIINKSFDPSRINMICRLPKTNGGSLTSLPSSNSSSRSTNQEPELQPYVCARRYATQCKT</sequence>
<feature type="compositionally biased region" description="Polar residues" evidence="1">
    <location>
        <begin position="20"/>
        <end position="33"/>
    </location>
</feature>
<evidence type="ECO:0000313" key="3">
    <source>
        <dbReference type="Proteomes" id="UP000001072"/>
    </source>
</evidence>
<feature type="region of interest" description="Disordered" evidence="1">
    <location>
        <begin position="1"/>
        <end position="33"/>
    </location>
</feature>
<keyword evidence="3" id="KW-1185">Reference proteome</keyword>